<feature type="domain" description="Acyltransferase MbtK/IucB-like conserved" evidence="2">
    <location>
        <begin position="168"/>
        <end position="215"/>
    </location>
</feature>
<protein>
    <submittedName>
        <fullName evidence="3">GNAT family N-acetyltransferase</fullName>
        <ecNumber evidence="3">2.3.1.-</ecNumber>
    </submittedName>
</protein>
<comment type="pathway">
    <text evidence="1">Siderophore biosynthesis.</text>
</comment>
<dbReference type="Pfam" id="PF13523">
    <property type="entry name" value="Acetyltransf_8"/>
    <property type="match status" value="1"/>
</dbReference>
<reference evidence="3 4" key="1">
    <citation type="submission" date="2024-02" db="EMBL/GenBank/DDBJ databases">
        <title>Expansion and revision of Xanthobacter and proposal of Roseixanthobacter gen. nov.</title>
        <authorList>
            <person name="Soltysiak M.P.M."/>
            <person name="Jalihal A."/>
            <person name="Ory A."/>
            <person name="Chrisophersen C."/>
            <person name="Lee A.D."/>
            <person name="Boulton J."/>
            <person name="Springer M."/>
        </authorList>
    </citation>
    <scope>NUCLEOTIDE SEQUENCE [LARGE SCALE GENOMIC DNA]</scope>
    <source>
        <strain evidence="3 4">23A</strain>
    </source>
</reference>
<dbReference type="RefSeq" id="WP_393993752.1">
    <property type="nucleotide sequence ID" value="NZ_JBAFVH010000010.1"/>
</dbReference>
<evidence type="ECO:0000256" key="1">
    <source>
        <dbReference type="ARBA" id="ARBA00004924"/>
    </source>
</evidence>
<gene>
    <name evidence="3" type="ORF">V5F32_18020</name>
</gene>
<dbReference type="PANTHER" id="PTHR31438:SF1">
    <property type="entry name" value="LYSINE N-ACYLTRANSFERASE C17G9.06C-RELATED"/>
    <property type="match status" value="1"/>
</dbReference>
<dbReference type="EC" id="2.3.1.-" evidence="3"/>
<dbReference type="SMART" id="SM01006">
    <property type="entry name" value="AlcB"/>
    <property type="match status" value="1"/>
</dbReference>
<sequence>MAAGEIVADHREGEGIVARSGDGSRLELRLVLAPDAATGGFALSDVRAADGAAAFSLLLRALEQATAMRTAPVPLSLLGLDADKGALAEALRSRLLAEGLAAGGGAGLDVFPEALWQQADLWLPQARTPFAQRFALTQGRRHPVRPPKPEGVVYTRFIPWLGARFELRTVDVATDLERFNRWMNDPRVAEIWDEAGDLAKHRAYLEGLKADPHMLPLIGAVDGVPFAYFEVYWAKENRIAPFYDAGDHDRGWHVLVGEDAFRGRAYVATWLPSLMHFIFLDDPRTQRIVGEPRADHHQQLRNLERSGFARVSTFDFPHKRAALVMLLRERFFGDRLFVPDGGLPVPALAGKAPALCDFAEA</sequence>
<name>A0ABW6ZZA0_9HYPH</name>
<keyword evidence="4" id="KW-1185">Reference proteome</keyword>
<dbReference type="PANTHER" id="PTHR31438">
    <property type="entry name" value="LYSINE N-ACYLTRANSFERASE C17G9.06C-RELATED"/>
    <property type="match status" value="1"/>
</dbReference>
<keyword evidence="3" id="KW-0808">Transferase</keyword>
<dbReference type="SUPFAM" id="SSF55729">
    <property type="entry name" value="Acyl-CoA N-acyltransferases (Nat)"/>
    <property type="match status" value="1"/>
</dbReference>
<evidence type="ECO:0000313" key="4">
    <source>
        <dbReference type="Proteomes" id="UP001604002"/>
    </source>
</evidence>
<dbReference type="InterPro" id="IPR016181">
    <property type="entry name" value="Acyl_CoA_acyltransferase"/>
</dbReference>
<evidence type="ECO:0000313" key="3">
    <source>
        <dbReference type="EMBL" id="MFG1374080.1"/>
    </source>
</evidence>
<dbReference type="InterPro" id="IPR019432">
    <property type="entry name" value="Acyltransferase_MbtK/IucB-like"/>
</dbReference>
<accession>A0ABW6ZZA0</accession>
<comment type="caution">
    <text evidence="3">The sequence shown here is derived from an EMBL/GenBank/DDBJ whole genome shotgun (WGS) entry which is preliminary data.</text>
</comment>
<dbReference type="GO" id="GO:0016746">
    <property type="term" value="F:acyltransferase activity"/>
    <property type="evidence" value="ECO:0007669"/>
    <property type="project" value="UniProtKB-KW"/>
</dbReference>
<keyword evidence="3" id="KW-0012">Acyltransferase</keyword>
<dbReference type="Proteomes" id="UP001604002">
    <property type="component" value="Unassembled WGS sequence"/>
</dbReference>
<dbReference type="Gene3D" id="3.40.630.30">
    <property type="match status" value="1"/>
</dbReference>
<dbReference type="EMBL" id="JBAFVH010000010">
    <property type="protein sequence ID" value="MFG1374080.1"/>
    <property type="molecule type" value="Genomic_DNA"/>
</dbReference>
<proteinExistence type="predicted"/>
<organism evidence="3 4">
    <name type="scientific">Xanthobacter oligotrophicus</name>
    <dbReference type="NCBI Taxonomy" id="2607286"/>
    <lineage>
        <taxon>Bacteria</taxon>
        <taxon>Pseudomonadati</taxon>
        <taxon>Pseudomonadota</taxon>
        <taxon>Alphaproteobacteria</taxon>
        <taxon>Hyphomicrobiales</taxon>
        <taxon>Xanthobacteraceae</taxon>
        <taxon>Xanthobacter</taxon>
    </lineage>
</organism>
<evidence type="ECO:0000259" key="2">
    <source>
        <dbReference type="SMART" id="SM01006"/>
    </source>
</evidence>